<evidence type="ECO:0000313" key="4">
    <source>
        <dbReference type="EMBL" id="MDX3022907.1"/>
    </source>
</evidence>
<evidence type="ECO:0000313" key="3">
    <source>
        <dbReference type="EMBL" id="MDX2961139.1"/>
    </source>
</evidence>
<name>A0AAP6BAF6_9ACTN</name>
<feature type="transmembrane region" description="Helical" evidence="2">
    <location>
        <begin position="686"/>
        <end position="704"/>
    </location>
</feature>
<keyword evidence="2" id="KW-1133">Transmembrane helix</keyword>
<dbReference type="EMBL" id="JARAWC010000010">
    <property type="protein sequence ID" value="MDX2961139.1"/>
    <property type="molecule type" value="Genomic_DNA"/>
</dbReference>
<dbReference type="GeneID" id="75534070"/>
<organism evidence="3 6">
    <name type="scientific">Streptomyces acidiscabies</name>
    <dbReference type="NCBI Taxonomy" id="42234"/>
    <lineage>
        <taxon>Bacteria</taxon>
        <taxon>Bacillati</taxon>
        <taxon>Actinomycetota</taxon>
        <taxon>Actinomycetes</taxon>
        <taxon>Kitasatosporales</taxon>
        <taxon>Streptomycetaceae</taxon>
        <taxon>Streptomyces</taxon>
    </lineage>
</organism>
<feature type="region of interest" description="Disordered" evidence="1">
    <location>
        <begin position="652"/>
        <end position="679"/>
    </location>
</feature>
<keyword evidence="5" id="KW-1185">Reference proteome</keyword>
<comment type="caution">
    <text evidence="3">The sequence shown here is derived from an EMBL/GenBank/DDBJ whole genome shotgun (WGS) entry which is preliminary data.</text>
</comment>
<reference evidence="3 5" key="1">
    <citation type="journal article" date="2023" name="Microb. Genom.">
        <title>Mesoterricola silvestris gen. nov., sp. nov., Mesoterricola sediminis sp. nov., Geothrix oryzae sp. nov., Geothrix edaphica sp. nov., Geothrix rubra sp. nov., and Geothrix limicola sp. nov., six novel members of Acidobacteriota isolated from soils.</title>
        <authorList>
            <person name="Weisberg A.J."/>
            <person name="Pearce E."/>
            <person name="Kramer C.G."/>
            <person name="Chang J.H."/>
            <person name="Clarke C.R."/>
        </authorList>
    </citation>
    <scope>NUCLEOTIDE SEQUENCE</scope>
    <source>
        <strain evidence="4 5">NB05-1H</strain>
        <strain evidence="3">NRRL_B-16521</strain>
    </source>
</reference>
<accession>A0AAP6BAF6</accession>
<sequence>MADSADADLLLFRWEGNRDRYGTGIAASAHSCGEARAEELRLLLAPLLRVEGAQSRRSSVVRCFDPATGEAVVVHRRPALDARGRESTVSRVLVGDPALLTARDSVTLADQHWEWLGVPDDVSGKLERVPTDTVRGQFAEAFPRYLNNVAYIRTPLEVAVAQLIRTPGHRLTFLRREVQSLEKASYAPLLIWGVCAMLGEWLGDTSLTYASFDTQADARLRLVCVPEWPRSAVGGVGVERISFAQAPRDEARQVAARLVELFLAEPERPEALAAVLRGCPGPGDMGAGERLDRLIGGLVGGGGEVRAVPVVERGPEVVPGQGPEVLSEVVSEAVSEVVPEVPAAPEPVPVVPVIPVAPAPEPTPVSPLVIPVPSVVPVVPLVVRAVPVDPPHPPPPDPLPPVAAYVPVDPLPVMPVVPVVPPLPKSYDHPAPQLPAPEPPPRADRHLPHRTRRLGRLVKYSSPEWWRQRPTREAPGPLLTRLTGLDRLSDGTLCGELARPDLSPRAAQEILRALERRTRWRTFAEAVALAGTVFGHGMFLRSEWRTALAEEDTRHGGVAGAVRMFRWAVLPYLGRPELAARVTGMLAPLAHRQPPEVREFWRRALFEQDPAPELPAVLWRELARTRPWEEHVPVPDELSPIIEFDHPAPADHVPPQSYPVTTPAPPLTPIRTTHRTPSPPDDTAKFVTIALALLALFVLLILLLNR</sequence>
<feature type="region of interest" description="Disordered" evidence="1">
    <location>
        <begin position="428"/>
        <end position="447"/>
    </location>
</feature>
<evidence type="ECO:0000313" key="5">
    <source>
        <dbReference type="Proteomes" id="UP001272987"/>
    </source>
</evidence>
<protein>
    <submittedName>
        <fullName evidence="3">Uncharacterized protein</fullName>
    </submittedName>
</protein>
<dbReference type="RefSeq" id="WP_141655602.1">
    <property type="nucleotide sequence ID" value="NZ_JAGJBY010000002.1"/>
</dbReference>
<keyword evidence="2" id="KW-0472">Membrane</keyword>
<dbReference type="Proteomes" id="UP001272987">
    <property type="component" value="Unassembled WGS sequence"/>
</dbReference>
<evidence type="ECO:0000256" key="2">
    <source>
        <dbReference type="SAM" id="Phobius"/>
    </source>
</evidence>
<dbReference type="AlphaFoldDB" id="A0AAP6BAF6"/>
<evidence type="ECO:0000313" key="6">
    <source>
        <dbReference type="Proteomes" id="UP001282288"/>
    </source>
</evidence>
<dbReference type="EMBL" id="JARAWP010000023">
    <property type="protein sequence ID" value="MDX3022907.1"/>
    <property type="molecule type" value="Genomic_DNA"/>
</dbReference>
<keyword evidence="2" id="KW-0812">Transmembrane</keyword>
<evidence type="ECO:0000256" key="1">
    <source>
        <dbReference type="SAM" id="MobiDB-lite"/>
    </source>
</evidence>
<proteinExistence type="predicted"/>
<dbReference type="Proteomes" id="UP001282288">
    <property type="component" value="Unassembled WGS sequence"/>
</dbReference>
<gene>
    <name evidence="3" type="ORF">PV399_15650</name>
    <name evidence="4" type="ORF">PV666_34255</name>
</gene>